<dbReference type="Proteomes" id="UP000887565">
    <property type="component" value="Unplaced"/>
</dbReference>
<feature type="transmembrane region" description="Helical" evidence="1">
    <location>
        <begin position="204"/>
        <end position="222"/>
    </location>
</feature>
<accession>A0A915IZI8</accession>
<dbReference type="AlphaFoldDB" id="A0A915IZI8"/>
<proteinExistence type="predicted"/>
<sequence>MSPDTIVSLIFLVGRVVQYVALIRLTLEPAEVFTRNGIGIVGKRLEMIITADHIACPFTQNRTLTSIVWPFSWSTDHFHQVKNEPDNFDHELLLPVGSVINDALKSYADCARVLANLSDDDRIHDMEHSRFVILREFHSRRIEHYQNRTNDREKFIRSRLTYSLVASLIWTLMTSSCLAFRLSWPYEYSTRNSLVDQKYFDIPFSWTIAIGVALSISVCYALEVGFLQCLNSGGFGEDSVSNELKVCNVRGETADWCCCRRSGTTLRETDDIFPSKCAHHAKCLEEERLRKGLVEKEAFDRRSADK</sequence>
<evidence type="ECO:0000256" key="1">
    <source>
        <dbReference type="SAM" id="Phobius"/>
    </source>
</evidence>
<evidence type="ECO:0000313" key="3">
    <source>
        <dbReference type="WBParaSite" id="nRc.2.0.1.t19249-RA"/>
    </source>
</evidence>
<dbReference type="WBParaSite" id="nRc.2.0.1.t19249-RA">
    <property type="protein sequence ID" value="nRc.2.0.1.t19249-RA"/>
    <property type="gene ID" value="nRc.2.0.1.g19249"/>
</dbReference>
<name>A0A915IZI8_ROMCU</name>
<evidence type="ECO:0000313" key="2">
    <source>
        <dbReference type="Proteomes" id="UP000887565"/>
    </source>
</evidence>
<keyword evidence="1" id="KW-1133">Transmembrane helix</keyword>
<keyword evidence="1" id="KW-0812">Transmembrane</keyword>
<protein>
    <submittedName>
        <fullName evidence="3">Uncharacterized protein</fullName>
    </submittedName>
</protein>
<reference evidence="3" key="1">
    <citation type="submission" date="2022-11" db="UniProtKB">
        <authorList>
            <consortium name="WormBaseParasite"/>
        </authorList>
    </citation>
    <scope>IDENTIFICATION</scope>
</reference>
<keyword evidence="1" id="KW-0472">Membrane</keyword>
<feature type="transmembrane region" description="Helical" evidence="1">
    <location>
        <begin position="6"/>
        <end position="27"/>
    </location>
</feature>
<keyword evidence="2" id="KW-1185">Reference proteome</keyword>
<organism evidence="2 3">
    <name type="scientific">Romanomermis culicivorax</name>
    <name type="common">Nematode worm</name>
    <dbReference type="NCBI Taxonomy" id="13658"/>
    <lineage>
        <taxon>Eukaryota</taxon>
        <taxon>Metazoa</taxon>
        <taxon>Ecdysozoa</taxon>
        <taxon>Nematoda</taxon>
        <taxon>Enoplea</taxon>
        <taxon>Dorylaimia</taxon>
        <taxon>Mermithida</taxon>
        <taxon>Mermithoidea</taxon>
        <taxon>Mermithidae</taxon>
        <taxon>Romanomermis</taxon>
    </lineage>
</organism>
<feature type="transmembrane region" description="Helical" evidence="1">
    <location>
        <begin position="160"/>
        <end position="184"/>
    </location>
</feature>